<protein>
    <submittedName>
        <fullName evidence="2">Uncharacterized protein</fullName>
    </submittedName>
</protein>
<dbReference type="RefSeq" id="WP_068541885.1">
    <property type="nucleotide sequence ID" value="NZ_LSFI01000020.1"/>
</dbReference>
<sequence length="65" mass="7687">MKLHLFILTILASLFSPVPLWALQVHPYPEGLIAHEIAHLFFAFAMAFSAYRIKKMRLSRRPHWR</sequence>
<keyword evidence="3" id="KW-1185">Reference proteome</keyword>
<reference evidence="2 3" key="1">
    <citation type="submission" date="2016-02" db="EMBL/GenBank/DDBJ databases">
        <title>Draft genome sequence of Thermodesulfatator sp. S606.</title>
        <authorList>
            <person name="Lai Q."/>
            <person name="Cao J."/>
            <person name="Dupont S."/>
            <person name="Shao Z."/>
            <person name="Jebbar M."/>
            <person name="Alain K."/>
        </authorList>
    </citation>
    <scope>NUCLEOTIDE SEQUENCE [LARGE SCALE GENOMIC DNA]</scope>
    <source>
        <strain evidence="2 3">S606</strain>
    </source>
</reference>
<evidence type="ECO:0000313" key="3">
    <source>
        <dbReference type="Proteomes" id="UP000076964"/>
    </source>
</evidence>
<accession>A0A177E7U2</accession>
<evidence type="ECO:0000256" key="1">
    <source>
        <dbReference type="SAM" id="Phobius"/>
    </source>
</evidence>
<evidence type="ECO:0000313" key="2">
    <source>
        <dbReference type="EMBL" id="OAG27776.1"/>
    </source>
</evidence>
<dbReference type="AlphaFoldDB" id="A0A177E7U2"/>
<dbReference type="STRING" id="1795632.TH606_05320"/>
<gene>
    <name evidence="2" type="ORF">TH606_05320</name>
</gene>
<keyword evidence="1" id="KW-1133">Transmembrane helix</keyword>
<dbReference type="Proteomes" id="UP000076964">
    <property type="component" value="Unassembled WGS sequence"/>
</dbReference>
<organism evidence="2 3">
    <name type="scientific">Thermodesulfatator autotrophicus</name>
    <dbReference type="NCBI Taxonomy" id="1795632"/>
    <lineage>
        <taxon>Bacteria</taxon>
        <taxon>Pseudomonadati</taxon>
        <taxon>Thermodesulfobacteriota</taxon>
        <taxon>Thermodesulfobacteria</taxon>
        <taxon>Thermodesulfobacteriales</taxon>
        <taxon>Thermodesulfatatoraceae</taxon>
        <taxon>Thermodesulfatator</taxon>
    </lineage>
</organism>
<dbReference type="EMBL" id="LSFI01000020">
    <property type="protein sequence ID" value="OAG27776.1"/>
    <property type="molecule type" value="Genomic_DNA"/>
</dbReference>
<keyword evidence="1" id="KW-0472">Membrane</keyword>
<keyword evidence="1" id="KW-0812">Transmembrane</keyword>
<feature type="transmembrane region" description="Helical" evidence="1">
    <location>
        <begin position="32"/>
        <end position="51"/>
    </location>
</feature>
<name>A0A177E7U2_9BACT</name>
<comment type="caution">
    <text evidence="2">The sequence shown here is derived from an EMBL/GenBank/DDBJ whole genome shotgun (WGS) entry which is preliminary data.</text>
</comment>
<dbReference type="OrthoDB" id="5430998at2"/>
<proteinExistence type="predicted"/>